<sequence length="90" mass="10623">MQPKTPTQWFRWDDRFEGMAERKGQHLCSACGPKWYADGTPTEYGTWHDQFERVFLPRGQFKTNREGNLEHIETGRTDFRAFAITPEQAK</sequence>
<protein>
    <submittedName>
        <fullName evidence="1">Uncharacterized protein</fullName>
    </submittedName>
</protein>
<evidence type="ECO:0000313" key="1">
    <source>
        <dbReference type="EMBL" id="KAE8757388.1"/>
    </source>
</evidence>
<comment type="caution">
    <text evidence="1">The sequence shown here is derived from an EMBL/GenBank/DDBJ whole genome shotgun (WGS) entry which is preliminary data.</text>
</comment>
<proteinExistence type="predicted"/>
<accession>A0A6N6WBU9</accession>
<dbReference type="AlphaFoldDB" id="A0A6N6WBU9"/>
<gene>
    <name evidence="1" type="ORF">FSO04_24235</name>
</gene>
<reference evidence="1 2" key="1">
    <citation type="journal article" date="2020" name="Int. J. Syst. Evol. Microbiol.">
        <title>Paraburkholderia madseniana sp. nov., a phenolic acid-degrading bacterium isolated from acidic forest soil.</title>
        <authorList>
            <person name="Wilhelm R.C."/>
            <person name="Murphy S.J.L."/>
            <person name="Feriancek N.M."/>
            <person name="Karasz D.C."/>
            <person name="DeRito C.M."/>
            <person name="Newman J.D."/>
            <person name="Buckley D.H."/>
        </authorList>
    </citation>
    <scope>NUCLEOTIDE SEQUENCE [LARGE SCALE GENOMIC DNA]</scope>
    <source>
        <strain evidence="1 2">RP11</strain>
    </source>
</reference>
<dbReference type="Proteomes" id="UP000463700">
    <property type="component" value="Unassembled WGS sequence"/>
</dbReference>
<dbReference type="EMBL" id="VOSW01000048">
    <property type="protein sequence ID" value="KAE8757388.1"/>
    <property type="molecule type" value="Genomic_DNA"/>
</dbReference>
<name>A0A6N6WBU9_9BURK</name>
<organism evidence="1 2">
    <name type="scientific">Paraburkholderia madseniana</name>
    <dbReference type="NCBI Taxonomy" id="2599607"/>
    <lineage>
        <taxon>Bacteria</taxon>
        <taxon>Pseudomonadati</taxon>
        <taxon>Pseudomonadota</taxon>
        <taxon>Betaproteobacteria</taxon>
        <taxon>Burkholderiales</taxon>
        <taxon>Burkholderiaceae</taxon>
        <taxon>Paraburkholderia</taxon>
    </lineage>
</organism>
<evidence type="ECO:0000313" key="2">
    <source>
        <dbReference type="Proteomes" id="UP000463700"/>
    </source>
</evidence>